<gene>
    <name evidence="1 2" type="primary">rpsF</name>
    <name evidence="2" type="ORF">KQI75_04080</name>
</gene>
<dbReference type="EMBL" id="JAHLQI010000002">
    <property type="protein sequence ID" value="MBU5489809.1"/>
    <property type="molecule type" value="Genomic_DNA"/>
</dbReference>
<dbReference type="RefSeq" id="WP_216469463.1">
    <property type="nucleotide sequence ID" value="NZ_JAHLQI010000002.1"/>
</dbReference>
<dbReference type="NCBIfam" id="TIGR00166">
    <property type="entry name" value="S6"/>
    <property type="match status" value="1"/>
</dbReference>
<dbReference type="Pfam" id="PF01250">
    <property type="entry name" value="Ribosomal_S6"/>
    <property type="match status" value="1"/>
</dbReference>
<comment type="function">
    <text evidence="1">Binds together with bS18 to 16S ribosomal RNA.</text>
</comment>
<evidence type="ECO:0000313" key="3">
    <source>
        <dbReference type="Proteomes" id="UP000783588"/>
    </source>
</evidence>
<evidence type="ECO:0000313" key="2">
    <source>
        <dbReference type="EMBL" id="MBU5489809.1"/>
    </source>
</evidence>
<dbReference type="Proteomes" id="UP000783588">
    <property type="component" value="Unassembled WGS sequence"/>
</dbReference>
<comment type="caution">
    <text evidence="2">The sequence shown here is derived from an EMBL/GenBank/DDBJ whole genome shotgun (WGS) entry which is preliminary data.</text>
</comment>
<accession>A0ABS6EQ41</accession>
<name>A0ABS6EQ41_9FIRM</name>
<dbReference type="InterPro" id="IPR020814">
    <property type="entry name" value="Ribosomal_S6_plastid/chlpt"/>
</dbReference>
<protein>
    <recommendedName>
        <fullName evidence="1">Small ribosomal subunit protein bS6</fullName>
    </recommendedName>
</protein>
<proteinExistence type="inferred from homology"/>
<dbReference type="CDD" id="cd00473">
    <property type="entry name" value="bS6"/>
    <property type="match status" value="1"/>
</dbReference>
<keyword evidence="3" id="KW-1185">Reference proteome</keyword>
<keyword evidence="1" id="KW-0694">RNA-binding</keyword>
<dbReference type="PANTHER" id="PTHR21011:SF1">
    <property type="entry name" value="SMALL RIBOSOMAL SUBUNIT PROTEIN BS6M"/>
    <property type="match status" value="1"/>
</dbReference>
<dbReference type="InterPro" id="IPR000529">
    <property type="entry name" value="Ribosomal_bS6"/>
</dbReference>
<dbReference type="PANTHER" id="PTHR21011">
    <property type="entry name" value="MITOCHONDRIAL 28S RIBOSOMAL PROTEIN S6"/>
    <property type="match status" value="1"/>
</dbReference>
<comment type="similarity">
    <text evidence="1">Belongs to the bacterial ribosomal protein bS6 family.</text>
</comment>
<organism evidence="2 3">
    <name type="scientific">Butyricicoccus intestinisimiae</name>
    <dbReference type="NCBI Taxonomy" id="2841509"/>
    <lineage>
        <taxon>Bacteria</taxon>
        <taxon>Bacillati</taxon>
        <taxon>Bacillota</taxon>
        <taxon>Clostridia</taxon>
        <taxon>Eubacteriales</taxon>
        <taxon>Butyricicoccaceae</taxon>
        <taxon>Butyricicoccus</taxon>
    </lineage>
</organism>
<evidence type="ECO:0000256" key="1">
    <source>
        <dbReference type="HAMAP-Rule" id="MF_00360"/>
    </source>
</evidence>
<sequence>MAKVNGKYETIFIVNPNLGEEAITAIVEKFKALIADNGTVVSVDDWGKRRMAYEINDLREGYYTLIEFESLPSFPAELDRVYKITDGVMRSIIVCKD</sequence>
<dbReference type="HAMAP" id="MF_00360">
    <property type="entry name" value="Ribosomal_bS6"/>
    <property type="match status" value="1"/>
</dbReference>
<keyword evidence="1 2" id="KW-0689">Ribosomal protein</keyword>
<keyword evidence="1" id="KW-0687">Ribonucleoprotein</keyword>
<keyword evidence="1" id="KW-0699">rRNA-binding</keyword>
<dbReference type="GO" id="GO:0005840">
    <property type="term" value="C:ribosome"/>
    <property type="evidence" value="ECO:0007669"/>
    <property type="project" value="UniProtKB-KW"/>
</dbReference>
<reference evidence="2 3" key="1">
    <citation type="submission" date="2021-06" db="EMBL/GenBank/DDBJ databases">
        <authorList>
            <person name="Sun Q."/>
            <person name="Li D."/>
        </authorList>
    </citation>
    <scope>NUCLEOTIDE SEQUENCE [LARGE SCALE GENOMIC DNA]</scope>
    <source>
        <strain evidence="2 3">MSJd-7</strain>
    </source>
</reference>